<dbReference type="Proteomes" id="UP000609802">
    <property type="component" value="Unassembled WGS sequence"/>
</dbReference>
<organism evidence="1 2">
    <name type="scientific">Aliiroseovarius zhejiangensis</name>
    <dbReference type="NCBI Taxonomy" id="1632025"/>
    <lineage>
        <taxon>Bacteria</taxon>
        <taxon>Pseudomonadati</taxon>
        <taxon>Pseudomonadota</taxon>
        <taxon>Alphaproteobacteria</taxon>
        <taxon>Rhodobacterales</taxon>
        <taxon>Paracoccaceae</taxon>
        <taxon>Aliiroseovarius</taxon>
    </lineage>
</organism>
<comment type="caution">
    <text evidence="1">The sequence shown here is derived from an EMBL/GenBank/DDBJ whole genome shotgun (WGS) entry which is preliminary data.</text>
</comment>
<proteinExistence type="predicted"/>
<accession>A0ABQ3IPC2</accession>
<dbReference type="RefSeq" id="WP_191285104.1">
    <property type="nucleotide sequence ID" value="NZ_BNCH01000001.1"/>
</dbReference>
<evidence type="ECO:0000313" key="2">
    <source>
        <dbReference type="Proteomes" id="UP000609802"/>
    </source>
</evidence>
<keyword evidence="2" id="KW-1185">Reference proteome</keyword>
<evidence type="ECO:0000313" key="1">
    <source>
        <dbReference type="EMBL" id="GHE89675.1"/>
    </source>
</evidence>
<dbReference type="EMBL" id="BNCH01000001">
    <property type="protein sequence ID" value="GHE89675.1"/>
    <property type="molecule type" value="Genomic_DNA"/>
</dbReference>
<protein>
    <submittedName>
        <fullName evidence="1">Uncharacterized protein</fullName>
    </submittedName>
</protein>
<name>A0ABQ3IPC2_9RHOB</name>
<reference evidence="2" key="1">
    <citation type="journal article" date="2019" name="Int. J. Syst. Evol. Microbiol.">
        <title>The Global Catalogue of Microorganisms (GCM) 10K type strain sequencing project: providing services to taxonomists for standard genome sequencing and annotation.</title>
        <authorList>
            <consortium name="The Broad Institute Genomics Platform"/>
            <consortium name="The Broad Institute Genome Sequencing Center for Infectious Disease"/>
            <person name="Wu L."/>
            <person name="Ma J."/>
        </authorList>
    </citation>
    <scope>NUCLEOTIDE SEQUENCE [LARGE SCALE GENOMIC DNA]</scope>
    <source>
        <strain evidence="2">KCTC 42443</strain>
    </source>
</reference>
<gene>
    <name evidence="1" type="ORF">GCM10016455_07470</name>
</gene>
<sequence length="229" mass="25702">MAVKRSRSEIVDAIQQIILGAVFPVESWRWVLDQHLNDRASGSQLLGFPILFGCVKDTAKGLASTNGTIRRLVADAKLTNRGNLFHSTCEVASIGVLSAELICRASTDEQVFLEIVRNRLVHGYLDGASRSHRNFTIVENPGFKVISVSKSEREELVAKFCPNGRLHEGIQVIFDRHKEAFKLYCDMILEHFKFDLSEVQNALSEGQLLFSETGAAFNTLRRELDTCYQ</sequence>